<evidence type="ECO:0000313" key="4">
    <source>
        <dbReference type="Proteomes" id="UP000070657"/>
    </source>
</evidence>
<keyword evidence="4" id="KW-1185">Reference proteome</keyword>
<dbReference type="PANTHER" id="PTHR41964">
    <property type="entry name" value="GLOBAL NITROGEN REGULATOR NRPR"/>
    <property type="match status" value="1"/>
</dbReference>
<dbReference type="Pfam" id="PF01995">
    <property type="entry name" value="NRD1_2"/>
    <property type="match status" value="1"/>
</dbReference>
<feature type="domain" description="Ribonuclease R winged-helix" evidence="2">
    <location>
        <begin position="13"/>
        <end position="79"/>
    </location>
</feature>
<dbReference type="Proteomes" id="UP000070657">
    <property type="component" value="Unassembled WGS sequence"/>
</dbReference>
<name>A0A133UFF2_9EURY</name>
<dbReference type="PATRIC" id="fig|1698265.3.peg.630"/>
<dbReference type="PANTHER" id="PTHR41964:SF1">
    <property type="entry name" value="GLOBAL NITROGEN REGULATOR NRPR"/>
    <property type="match status" value="1"/>
</dbReference>
<dbReference type="InterPro" id="IPR013668">
    <property type="entry name" value="RNase_R_HTH_12"/>
</dbReference>
<reference evidence="3 4" key="1">
    <citation type="journal article" date="2016" name="Sci. Rep.">
        <title>Metabolic traits of an uncultured archaeal lineage -MSBL1- from brine pools of the Red Sea.</title>
        <authorList>
            <person name="Mwirichia R."/>
            <person name="Alam I."/>
            <person name="Rashid M."/>
            <person name="Vinu M."/>
            <person name="Ba-Alawi W."/>
            <person name="Anthony Kamau A."/>
            <person name="Kamanda Ngugi D."/>
            <person name="Goker M."/>
            <person name="Klenk H.P."/>
            <person name="Bajic V."/>
            <person name="Stingl U."/>
        </authorList>
    </citation>
    <scope>NUCLEOTIDE SEQUENCE [LARGE SCALE GENOMIC DNA]</scope>
    <source>
        <strain evidence="3">SCGC-AAA259E22</strain>
    </source>
</reference>
<evidence type="ECO:0008006" key="5">
    <source>
        <dbReference type="Google" id="ProtNLM"/>
    </source>
</evidence>
<dbReference type="SUPFAM" id="SSF46785">
    <property type="entry name" value="Winged helix' DNA-binding domain"/>
    <property type="match status" value="1"/>
</dbReference>
<dbReference type="EMBL" id="LHXP01000038">
    <property type="protein sequence ID" value="KXA92900.1"/>
    <property type="molecule type" value="Genomic_DNA"/>
</dbReference>
<accession>A0A133UFF2</accession>
<dbReference type="InterPro" id="IPR038982">
    <property type="entry name" value="NrpR"/>
</dbReference>
<evidence type="ECO:0000259" key="2">
    <source>
        <dbReference type="Pfam" id="PF08461"/>
    </source>
</evidence>
<protein>
    <recommendedName>
        <fullName evidence="5">NrpR transcriptional repressor</fullName>
    </recommendedName>
</protein>
<organism evidence="3 4">
    <name type="scientific">candidate division MSBL1 archaeon SCGC-AAA259E22</name>
    <dbReference type="NCBI Taxonomy" id="1698265"/>
    <lineage>
        <taxon>Archaea</taxon>
        <taxon>Methanobacteriati</taxon>
        <taxon>Methanobacteriota</taxon>
        <taxon>candidate division MSBL1</taxon>
    </lineage>
</organism>
<dbReference type="AlphaFoldDB" id="A0A133UFF2"/>
<gene>
    <name evidence="3" type="ORF">AKJ66_03235</name>
</gene>
<dbReference type="Pfam" id="PF08461">
    <property type="entry name" value="WHD_RNase_R"/>
    <property type="match status" value="1"/>
</dbReference>
<feature type="domain" description="NrpR regulatory" evidence="1">
    <location>
        <begin position="89"/>
        <end position="327"/>
    </location>
</feature>
<comment type="caution">
    <text evidence="3">The sequence shown here is derived from an EMBL/GenBank/DDBJ whole genome shotgun (WGS) entry which is preliminary data.</text>
</comment>
<dbReference type="InterPro" id="IPR036390">
    <property type="entry name" value="WH_DNA-bd_sf"/>
</dbReference>
<evidence type="ECO:0000313" key="3">
    <source>
        <dbReference type="EMBL" id="KXA92900.1"/>
    </source>
</evidence>
<dbReference type="Gene3D" id="3.30.70.1360">
    <property type="entry name" value="mj0159-like"/>
    <property type="match status" value="2"/>
</dbReference>
<sequence>MRSKEKVQRLIYEILSILKERKHEGPQGARVIAKELKNRGFDIGERAVRYHLKHLDDKGFTKKPGSFKGRIITERGEEEVRNDLVGERVGFVIGRIEELIYKMSYDLESRKGEIVANISFLDSEDFEEAIITMQKVMEAGYSPSPLVKVSGEGEKIGHDEVPEGKVGVATVCSVTIDGLLAGEGIPVSPKFGGLIEIEDGEPRRFVDAISYRGSSLDPLEVFASKKMTSILNVLDTGSGLILANLRSIPISARTPALDLIKRAGEANFDGVMDVGAPAESLYGLPVEVNQVGLVVVGGMNPTVAVEEKDIEIETKPLELLLDISEMRHVREYV</sequence>
<dbReference type="InterPro" id="IPR002846">
    <property type="entry name" value="NRD"/>
</dbReference>
<proteinExistence type="predicted"/>
<evidence type="ECO:0000259" key="1">
    <source>
        <dbReference type="Pfam" id="PF01995"/>
    </source>
</evidence>
<dbReference type="InterPro" id="IPR036984">
    <property type="entry name" value="NrpR_dom_sf"/>
</dbReference>